<name>A0A565BM64_9BRAS</name>
<evidence type="ECO:0000313" key="2">
    <source>
        <dbReference type="Proteomes" id="UP000489600"/>
    </source>
</evidence>
<reference evidence="1" key="1">
    <citation type="submission" date="2019-07" db="EMBL/GenBank/DDBJ databases">
        <authorList>
            <person name="Dittberner H."/>
        </authorList>
    </citation>
    <scope>NUCLEOTIDE SEQUENCE [LARGE SCALE GENOMIC DNA]</scope>
</reference>
<accession>A0A565BM64</accession>
<dbReference type="AlphaFoldDB" id="A0A565BM64"/>
<proteinExistence type="predicted"/>
<dbReference type="Proteomes" id="UP000489600">
    <property type="component" value="Unassembled WGS sequence"/>
</dbReference>
<keyword evidence="2" id="KW-1185">Reference proteome</keyword>
<organism evidence="1 2">
    <name type="scientific">Arabis nemorensis</name>
    <dbReference type="NCBI Taxonomy" id="586526"/>
    <lineage>
        <taxon>Eukaryota</taxon>
        <taxon>Viridiplantae</taxon>
        <taxon>Streptophyta</taxon>
        <taxon>Embryophyta</taxon>
        <taxon>Tracheophyta</taxon>
        <taxon>Spermatophyta</taxon>
        <taxon>Magnoliopsida</taxon>
        <taxon>eudicotyledons</taxon>
        <taxon>Gunneridae</taxon>
        <taxon>Pentapetalae</taxon>
        <taxon>rosids</taxon>
        <taxon>malvids</taxon>
        <taxon>Brassicales</taxon>
        <taxon>Brassicaceae</taxon>
        <taxon>Arabideae</taxon>
        <taxon>Arabis</taxon>
    </lineage>
</organism>
<dbReference type="EMBL" id="CABITT030000004">
    <property type="protein sequence ID" value="VVB02289.1"/>
    <property type="molecule type" value="Genomic_DNA"/>
</dbReference>
<sequence>MDHKLDLNVKDLHRLVLGSVSQQQQQPGIMDIVNPLDLSENFAYLGARRVILRSRCLDYRTTILRSRCLYCRTRQVLGTRFVDGAAKTPTVGGVSRRRLTSK</sequence>
<evidence type="ECO:0000313" key="1">
    <source>
        <dbReference type="EMBL" id="VVB02289.1"/>
    </source>
</evidence>
<gene>
    <name evidence="1" type="ORF">ANE_LOCUS12733</name>
</gene>
<comment type="caution">
    <text evidence="1">The sequence shown here is derived from an EMBL/GenBank/DDBJ whole genome shotgun (WGS) entry which is preliminary data.</text>
</comment>
<protein>
    <submittedName>
        <fullName evidence="1">Uncharacterized protein</fullName>
    </submittedName>
</protein>